<proteinExistence type="predicted"/>
<evidence type="ECO:0000313" key="2">
    <source>
        <dbReference type="EMBL" id="ROT85096.1"/>
    </source>
</evidence>
<comment type="caution">
    <text evidence="2">The sequence shown here is derived from an EMBL/GenBank/DDBJ whole genome shotgun (WGS) entry which is preliminary data.</text>
</comment>
<evidence type="ECO:0000313" key="3">
    <source>
        <dbReference type="Proteomes" id="UP000283509"/>
    </source>
</evidence>
<dbReference type="Proteomes" id="UP000283509">
    <property type="component" value="Unassembled WGS sequence"/>
</dbReference>
<sequence length="419" mass="46517">MPQAGSDDSRQHLLRSRERRPQCHLSASAKRGSLTSIASPRQSLAQKKKNKTRNQSHSLTRTPPPGQHFDVDFGGNSGPARVVIDEREGTVFITPAGASHPHTLVDLRKGVVVYIVDRECLGVVVYIVDRECLVRSEVGRHLAAWCQQRPTWRLSRRRPSLPSYRDYLRKYAANQTAVAGGAHFRRKRRAGRRPRLHRPARRKPRRRGDCQESGRPPGGPVPSFVRNEEDGQGFRHYRDFYHNSDGDLDAEESAPAPVRPRSKPKTKSRARLRSRIDIPETIVKDGQIFYRYDAEIDSGRNKKDQSKRSHQGGQEYLESVDGFAATSDNHIPDATPDLLVDGPLGAGDYGGGVLVDHNLIGDDYPLDLQGSHVQTQAQMGGGNHAASAGAQMDSGPAVQVRVLQEGSSQHRLRAWGTRA</sequence>
<evidence type="ECO:0000256" key="1">
    <source>
        <dbReference type="SAM" id="MobiDB-lite"/>
    </source>
</evidence>
<organism evidence="2 3">
    <name type="scientific">Penaeus vannamei</name>
    <name type="common">Whiteleg shrimp</name>
    <name type="synonym">Litopenaeus vannamei</name>
    <dbReference type="NCBI Taxonomy" id="6689"/>
    <lineage>
        <taxon>Eukaryota</taxon>
        <taxon>Metazoa</taxon>
        <taxon>Ecdysozoa</taxon>
        <taxon>Arthropoda</taxon>
        <taxon>Crustacea</taxon>
        <taxon>Multicrustacea</taxon>
        <taxon>Malacostraca</taxon>
        <taxon>Eumalacostraca</taxon>
        <taxon>Eucarida</taxon>
        <taxon>Decapoda</taxon>
        <taxon>Dendrobranchiata</taxon>
        <taxon>Penaeoidea</taxon>
        <taxon>Penaeidae</taxon>
        <taxon>Penaeus</taxon>
    </lineage>
</organism>
<keyword evidence="3" id="KW-1185">Reference proteome</keyword>
<gene>
    <name evidence="2" type="ORF">C7M84_021329</name>
</gene>
<dbReference type="AlphaFoldDB" id="A0A3R7MSX7"/>
<accession>A0A3R7MSX7</accession>
<name>A0A3R7MSX7_PENVA</name>
<feature type="compositionally biased region" description="Basic residues" evidence="1">
    <location>
        <begin position="260"/>
        <end position="272"/>
    </location>
</feature>
<feature type="compositionally biased region" description="Basic and acidic residues" evidence="1">
    <location>
        <begin position="226"/>
        <end position="245"/>
    </location>
</feature>
<feature type="region of interest" description="Disordered" evidence="1">
    <location>
        <begin position="1"/>
        <end position="73"/>
    </location>
</feature>
<feature type="compositionally biased region" description="Polar residues" evidence="1">
    <location>
        <begin position="33"/>
        <end position="45"/>
    </location>
</feature>
<reference evidence="2 3" key="1">
    <citation type="submission" date="2018-04" db="EMBL/GenBank/DDBJ databases">
        <authorList>
            <person name="Zhang X."/>
            <person name="Yuan J."/>
            <person name="Li F."/>
            <person name="Xiang J."/>
        </authorList>
    </citation>
    <scope>NUCLEOTIDE SEQUENCE [LARGE SCALE GENOMIC DNA]</scope>
    <source>
        <tissue evidence="2">Muscle</tissue>
    </source>
</reference>
<feature type="compositionally biased region" description="Basic residues" evidence="1">
    <location>
        <begin position="183"/>
        <end position="206"/>
    </location>
</feature>
<reference evidence="2 3" key="2">
    <citation type="submission" date="2019-01" db="EMBL/GenBank/DDBJ databases">
        <title>The decoding of complex shrimp genome reveals the adaptation for benthos swimmer, frequently molting mechanism and breeding impact on genome.</title>
        <authorList>
            <person name="Sun Y."/>
            <person name="Gao Y."/>
            <person name="Yu Y."/>
        </authorList>
    </citation>
    <scope>NUCLEOTIDE SEQUENCE [LARGE SCALE GENOMIC DNA]</scope>
    <source>
        <tissue evidence="2">Muscle</tissue>
    </source>
</reference>
<feature type="compositionally biased region" description="Basic and acidic residues" evidence="1">
    <location>
        <begin position="7"/>
        <end position="21"/>
    </location>
</feature>
<protein>
    <submittedName>
        <fullName evidence="2">Uncharacterized protein</fullName>
    </submittedName>
</protein>
<feature type="region of interest" description="Disordered" evidence="1">
    <location>
        <begin position="179"/>
        <end position="272"/>
    </location>
</feature>
<dbReference type="EMBL" id="QCYY01000447">
    <property type="protein sequence ID" value="ROT85096.1"/>
    <property type="molecule type" value="Genomic_DNA"/>
</dbReference>